<evidence type="ECO:0000256" key="2">
    <source>
        <dbReference type="HAMAP-Rule" id="MF_01940"/>
    </source>
</evidence>
<dbReference type="OrthoDB" id="7061261at2"/>
<feature type="short sequence motif" description="HXTX 1" evidence="2">
    <location>
        <begin position="40"/>
        <end position="43"/>
    </location>
</feature>
<protein>
    <recommendedName>
        <fullName evidence="2">RNA 2',3'-cyclic phosphodiesterase</fullName>
        <shortName evidence="2">RNA 2',3'-CPDase</shortName>
        <ecNumber evidence="2">3.1.4.58</ecNumber>
    </recommendedName>
</protein>
<feature type="active site" description="Proton donor" evidence="2">
    <location>
        <position position="40"/>
    </location>
</feature>
<sequence>MSERLFFALVPGEAERDAIHRALEAAGGPGGRPMPRQNWHLTLRFLGTVEPDGRACLERAAARIRVAPFALTLDRQGSWRGPGVAWLAPSAIPTHLTALNAASEAAALACGLAADERPYRPHVTVARKAPARDTTELPEAVPWKATAFSLMASRRDSRGAVYRELARWPLANTAFPA</sequence>
<dbReference type="EMBL" id="FOMJ01000003">
    <property type="protein sequence ID" value="SFD21993.1"/>
    <property type="molecule type" value="Genomic_DNA"/>
</dbReference>
<dbReference type="PANTHER" id="PTHR35561">
    <property type="entry name" value="RNA 2',3'-CYCLIC PHOSPHODIESTERASE"/>
    <property type="match status" value="1"/>
</dbReference>
<organism evidence="3 4">
    <name type="scientific">Thiohalospira halophila DSM 15071</name>
    <dbReference type="NCBI Taxonomy" id="1123397"/>
    <lineage>
        <taxon>Bacteria</taxon>
        <taxon>Pseudomonadati</taxon>
        <taxon>Pseudomonadota</taxon>
        <taxon>Gammaproteobacteria</taxon>
        <taxon>Thiohalospirales</taxon>
        <taxon>Thiohalospiraceae</taxon>
        <taxon>Thiohalospira</taxon>
    </lineage>
</organism>
<dbReference type="GO" id="GO:0016874">
    <property type="term" value="F:ligase activity"/>
    <property type="evidence" value="ECO:0007669"/>
    <property type="project" value="UniProtKB-KW"/>
</dbReference>
<feature type="active site" description="Proton acceptor" evidence="2">
    <location>
        <position position="122"/>
    </location>
</feature>
<dbReference type="InterPro" id="IPR004175">
    <property type="entry name" value="RNA_CPDase"/>
</dbReference>
<gene>
    <name evidence="3" type="ORF">SAMN05660831_01119</name>
</gene>
<proteinExistence type="inferred from homology"/>
<evidence type="ECO:0000313" key="4">
    <source>
        <dbReference type="Proteomes" id="UP000198611"/>
    </source>
</evidence>
<name>A0A1I1QRU4_9GAMM</name>
<dbReference type="Pfam" id="PF13563">
    <property type="entry name" value="2_5_RNA_ligase2"/>
    <property type="match status" value="1"/>
</dbReference>
<dbReference type="AlphaFoldDB" id="A0A1I1QRU4"/>
<comment type="catalytic activity">
    <reaction evidence="2">
        <text>a 3'-end 2',3'-cyclophospho-ribonucleotide-RNA + H2O = a 3'-end 2'-phospho-ribonucleotide-RNA + H(+)</text>
        <dbReference type="Rhea" id="RHEA:11828"/>
        <dbReference type="Rhea" id="RHEA-COMP:10464"/>
        <dbReference type="Rhea" id="RHEA-COMP:17353"/>
        <dbReference type="ChEBI" id="CHEBI:15377"/>
        <dbReference type="ChEBI" id="CHEBI:15378"/>
        <dbReference type="ChEBI" id="CHEBI:83064"/>
        <dbReference type="ChEBI" id="CHEBI:173113"/>
        <dbReference type="EC" id="3.1.4.58"/>
    </reaction>
</comment>
<dbReference type="NCBIfam" id="TIGR02258">
    <property type="entry name" value="2_5_ligase"/>
    <property type="match status" value="1"/>
</dbReference>
<evidence type="ECO:0000313" key="3">
    <source>
        <dbReference type="EMBL" id="SFD21993.1"/>
    </source>
</evidence>
<reference evidence="3 4" key="1">
    <citation type="submission" date="2016-10" db="EMBL/GenBank/DDBJ databases">
        <authorList>
            <person name="de Groot N.N."/>
        </authorList>
    </citation>
    <scope>NUCLEOTIDE SEQUENCE [LARGE SCALE GENOMIC DNA]</scope>
    <source>
        <strain evidence="3 4">HL3</strain>
    </source>
</reference>
<dbReference type="PANTHER" id="PTHR35561:SF1">
    <property type="entry name" value="RNA 2',3'-CYCLIC PHOSPHODIESTERASE"/>
    <property type="match status" value="1"/>
</dbReference>
<dbReference type="InterPro" id="IPR009097">
    <property type="entry name" value="Cyclic_Pdiesterase"/>
</dbReference>
<dbReference type="HAMAP" id="MF_01940">
    <property type="entry name" value="RNA_CPDase"/>
    <property type="match status" value="1"/>
</dbReference>
<accession>A0A1I1QRU4</accession>
<dbReference type="GO" id="GO:0008664">
    <property type="term" value="F:RNA 2',3'-cyclic 3'-phosphodiesterase activity"/>
    <property type="evidence" value="ECO:0007669"/>
    <property type="project" value="UniProtKB-EC"/>
</dbReference>
<dbReference type="GO" id="GO:0004113">
    <property type="term" value="F:2',3'-cyclic-nucleotide 3'-phosphodiesterase activity"/>
    <property type="evidence" value="ECO:0007669"/>
    <property type="project" value="InterPro"/>
</dbReference>
<dbReference type="SUPFAM" id="SSF55144">
    <property type="entry name" value="LigT-like"/>
    <property type="match status" value="1"/>
</dbReference>
<comment type="function">
    <text evidence="2">Hydrolyzes RNA 2',3'-cyclic phosphodiester to an RNA 2'-phosphomonoester.</text>
</comment>
<feature type="short sequence motif" description="HXTX 2" evidence="2">
    <location>
        <begin position="122"/>
        <end position="125"/>
    </location>
</feature>
<dbReference type="Gene3D" id="3.90.1140.10">
    <property type="entry name" value="Cyclic phosphodiesterase"/>
    <property type="match status" value="1"/>
</dbReference>
<dbReference type="Proteomes" id="UP000198611">
    <property type="component" value="Unassembled WGS sequence"/>
</dbReference>
<dbReference type="RefSeq" id="WP_093427784.1">
    <property type="nucleotide sequence ID" value="NZ_FOMJ01000003.1"/>
</dbReference>
<keyword evidence="3" id="KW-0436">Ligase</keyword>
<keyword evidence="1 2" id="KW-0378">Hydrolase</keyword>
<keyword evidence="4" id="KW-1185">Reference proteome</keyword>
<evidence type="ECO:0000256" key="1">
    <source>
        <dbReference type="ARBA" id="ARBA00022801"/>
    </source>
</evidence>
<dbReference type="STRING" id="1123397.SAMN05660831_01119"/>
<dbReference type="EC" id="3.1.4.58" evidence="2"/>
<comment type="similarity">
    <text evidence="2">Belongs to the 2H phosphoesterase superfamily. ThpR family.</text>
</comment>